<organism evidence="1 2">
    <name type="scientific">Winogradskyella flava</name>
    <dbReference type="NCBI Taxonomy" id="1884876"/>
    <lineage>
        <taxon>Bacteria</taxon>
        <taxon>Pseudomonadati</taxon>
        <taxon>Bacteroidota</taxon>
        <taxon>Flavobacteriia</taxon>
        <taxon>Flavobacteriales</taxon>
        <taxon>Flavobacteriaceae</taxon>
        <taxon>Winogradskyella</taxon>
    </lineage>
</organism>
<sequence>MTFKYSICHPDKPNIEYRNNPISGDEVLKIAKDYPWIEKLEFLDSMNQDVIYYSPSLDFTCLENKKSFCFTANYDKNKALEFSLWYNRPKRVNVLFGLLGEKEKMVVDDVWSINFDKALKYLEHFVNGNYSIIEELYNK</sequence>
<dbReference type="RefSeq" id="WP_185788061.1">
    <property type="nucleotide sequence ID" value="NZ_CANMIT010000001.1"/>
</dbReference>
<keyword evidence="2" id="KW-1185">Reference proteome</keyword>
<accession>A0A842ISI0</accession>
<dbReference type="Proteomes" id="UP000533900">
    <property type="component" value="Unassembled WGS sequence"/>
</dbReference>
<gene>
    <name evidence="1" type="ORF">H7F21_04720</name>
</gene>
<proteinExistence type="predicted"/>
<protein>
    <submittedName>
        <fullName evidence="1">Uncharacterized protein</fullName>
    </submittedName>
</protein>
<name>A0A842ISI0_9FLAO</name>
<evidence type="ECO:0000313" key="2">
    <source>
        <dbReference type="Proteomes" id="UP000533900"/>
    </source>
</evidence>
<evidence type="ECO:0000313" key="1">
    <source>
        <dbReference type="EMBL" id="MBC2844387.1"/>
    </source>
</evidence>
<comment type="caution">
    <text evidence="1">The sequence shown here is derived from an EMBL/GenBank/DDBJ whole genome shotgun (WGS) entry which is preliminary data.</text>
</comment>
<dbReference type="EMBL" id="JACLCP010000001">
    <property type="protein sequence ID" value="MBC2844387.1"/>
    <property type="molecule type" value="Genomic_DNA"/>
</dbReference>
<dbReference type="AlphaFoldDB" id="A0A842ISI0"/>
<reference evidence="1" key="1">
    <citation type="submission" date="2020-08" db="EMBL/GenBank/DDBJ databases">
        <title>Winogradskyella ouciana sp. nov., isolated from the hadal seawater of the Mariana Trench.</title>
        <authorList>
            <person name="He X."/>
        </authorList>
    </citation>
    <scope>NUCLEOTIDE SEQUENCE [LARGE SCALE GENOMIC DNA]</scope>
    <source>
        <strain evidence="1">KCTC 52348</strain>
    </source>
</reference>